<gene>
    <name evidence="3" type="ORF">GCM10010389_59650</name>
</gene>
<feature type="transmembrane region" description="Helical" evidence="2">
    <location>
        <begin position="45"/>
        <end position="65"/>
    </location>
</feature>
<evidence type="ECO:0000256" key="2">
    <source>
        <dbReference type="SAM" id="Phobius"/>
    </source>
</evidence>
<organism evidence="3 4">
    <name type="scientific">Streptomyces echinoruber</name>
    <dbReference type="NCBI Taxonomy" id="68898"/>
    <lineage>
        <taxon>Bacteria</taxon>
        <taxon>Bacillati</taxon>
        <taxon>Actinomycetota</taxon>
        <taxon>Actinomycetes</taxon>
        <taxon>Kitasatosporales</taxon>
        <taxon>Streptomycetaceae</taxon>
        <taxon>Streptomyces</taxon>
    </lineage>
</organism>
<dbReference type="Proteomes" id="UP000623010">
    <property type="component" value="Unassembled WGS sequence"/>
</dbReference>
<proteinExistence type="predicted"/>
<name>A0A918RVV5_9ACTN</name>
<keyword evidence="4" id="KW-1185">Reference proteome</keyword>
<comment type="caution">
    <text evidence="3">The sequence shown here is derived from an EMBL/GenBank/DDBJ whole genome shotgun (WGS) entry which is preliminary data.</text>
</comment>
<feature type="region of interest" description="Disordered" evidence="1">
    <location>
        <begin position="1"/>
        <end position="22"/>
    </location>
</feature>
<protein>
    <submittedName>
        <fullName evidence="3">Uncharacterized protein</fullName>
    </submittedName>
</protein>
<evidence type="ECO:0000256" key="1">
    <source>
        <dbReference type="SAM" id="MobiDB-lite"/>
    </source>
</evidence>
<accession>A0A918RVV5</accession>
<reference evidence="3" key="2">
    <citation type="submission" date="2020-09" db="EMBL/GenBank/DDBJ databases">
        <authorList>
            <person name="Sun Q."/>
            <person name="Ohkuma M."/>
        </authorList>
    </citation>
    <scope>NUCLEOTIDE SEQUENCE</scope>
    <source>
        <strain evidence="3">JCM 5016</strain>
    </source>
</reference>
<sequence length="67" mass="7038">MGGRRPAPVSRRPAGVGAAGCADGWETGRMPVLDPNPRDGQKKMLLVFGSFFAIFLIIAVIATIVSP</sequence>
<keyword evidence="2" id="KW-1133">Transmembrane helix</keyword>
<dbReference type="NCBIfam" id="NF040912">
    <property type="entry name" value="SGM_5486_fam"/>
    <property type="match status" value="1"/>
</dbReference>
<evidence type="ECO:0000313" key="3">
    <source>
        <dbReference type="EMBL" id="GHA12718.1"/>
    </source>
</evidence>
<reference evidence="3" key="1">
    <citation type="journal article" date="2014" name="Int. J. Syst. Evol. Microbiol.">
        <title>Complete genome sequence of Corynebacterium casei LMG S-19264T (=DSM 44701T), isolated from a smear-ripened cheese.</title>
        <authorList>
            <consortium name="US DOE Joint Genome Institute (JGI-PGF)"/>
            <person name="Walter F."/>
            <person name="Albersmeier A."/>
            <person name="Kalinowski J."/>
            <person name="Ruckert C."/>
        </authorList>
    </citation>
    <scope>NUCLEOTIDE SEQUENCE</scope>
    <source>
        <strain evidence="3">JCM 5016</strain>
    </source>
</reference>
<keyword evidence="2" id="KW-0472">Membrane</keyword>
<keyword evidence="2" id="KW-0812">Transmembrane</keyword>
<dbReference type="EMBL" id="BMWH01000034">
    <property type="protein sequence ID" value="GHA12718.1"/>
    <property type="molecule type" value="Genomic_DNA"/>
</dbReference>
<dbReference type="InterPro" id="IPR049750">
    <property type="entry name" value="SGM_5486-like-assoc"/>
</dbReference>
<evidence type="ECO:0000313" key="4">
    <source>
        <dbReference type="Proteomes" id="UP000623010"/>
    </source>
</evidence>
<dbReference type="AlphaFoldDB" id="A0A918RVV5"/>